<evidence type="ECO:0000313" key="15">
    <source>
        <dbReference type="EMBL" id="KAK4064155.1"/>
    </source>
</evidence>
<dbReference type="FunFam" id="3.40.50.300:FF:000240">
    <property type="entry name" value="ABC transporter B family member 20"/>
    <property type="match status" value="1"/>
</dbReference>
<keyword evidence="9 12" id="KW-0472">Membrane</keyword>
<feature type="transmembrane region" description="Helical" evidence="12">
    <location>
        <begin position="228"/>
        <end position="246"/>
    </location>
</feature>
<dbReference type="RefSeq" id="XP_062751907.1">
    <property type="nucleotide sequence ID" value="XM_062904058.1"/>
</dbReference>
<dbReference type="PROSITE" id="PS50929">
    <property type="entry name" value="ABC_TM1F"/>
    <property type="match status" value="2"/>
</dbReference>
<proteinExistence type="inferred from homology"/>
<feature type="transmembrane region" description="Helical" evidence="12">
    <location>
        <begin position="778"/>
        <end position="799"/>
    </location>
</feature>
<evidence type="ECO:0000256" key="1">
    <source>
        <dbReference type="ARBA" id="ARBA00004141"/>
    </source>
</evidence>
<feature type="domain" description="ABC transmembrane type-1" evidence="14">
    <location>
        <begin position="85"/>
        <end position="371"/>
    </location>
</feature>
<feature type="region of interest" description="Disordered" evidence="11">
    <location>
        <begin position="656"/>
        <end position="699"/>
    </location>
</feature>
<dbReference type="CDD" id="cd18578">
    <property type="entry name" value="ABC_6TM_Pgp_ABCB1_D2_like"/>
    <property type="match status" value="1"/>
</dbReference>
<dbReference type="CDD" id="cd03249">
    <property type="entry name" value="ABC_MTABC3_MDL1_MDL2"/>
    <property type="match status" value="1"/>
</dbReference>
<evidence type="ECO:0000256" key="11">
    <source>
        <dbReference type="SAM" id="MobiDB-lite"/>
    </source>
</evidence>
<evidence type="ECO:0000259" key="13">
    <source>
        <dbReference type="PROSITE" id="PS50893"/>
    </source>
</evidence>
<dbReference type="InterPro" id="IPR027417">
    <property type="entry name" value="P-loop_NTPase"/>
</dbReference>
<feature type="transmembrane region" description="Helical" evidence="12">
    <location>
        <begin position="77"/>
        <end position="96"/>
    </location>
</feature>
<feature type="region of interest" description="Disordered" evidence="11">
    <location>
        <begin position="1"/>
        <end position="49"/>
    </location>
</feature>
<feature type="transmembrane region" description="Helical" evidence="12">
    <location>
        <begin position="725"/>
        <end position="741"/>
    </location>
</feature>
<evidence type="ECO:0000256" key="9">
    <source>
        <dbReference type="ARBA" id="ARBA00023136"/>
    </source>
</evidence>
<keyword evidence="16" id="KW-1185">Reference proteome</keyword>
<evidence type="ECO:0000256" key="2">
    <source>
        <dbReference type="ARBA" id="ARBA00007577"/>
    </source>
</evidence>
<feature type="compositionally biased region" description="Basic and acidic residues" evidence="11">
    <location>
        <begin position="679"/>
        <end position="688"/>
    </location>
</feature>
<dbReference type="InterPro" id="IPR003593">
    <property type="entry name" value="AAA+_ATPase"/>
</dbReference>
<feature type="transmembrane region" description="Helical" evidence="12">
    <location>
        <begin position="342"/>
        <end position="362"/>
    </location>
</feature>
<protein>
    <submittedName>
        <fullName evidence="15">Uncharacterized protein</fullName>
    </submittedName>
</protein>
<feature type="compositionally biased region" description="Acidic residues" evidence="11">
    <location>
        <begin position="689"/>
        <end position="699"/>
    </location>
</feature>
<keyword evidence="10" id="KW-0325">Glycoprotein</keyword>
<dbReference type="InterPro" id="IPR017871">
    <property type="entry name" value="ABC_transporter-like_CS"/>
</dbReference>
<dbReference type="FunFam" id="3.40.50.300:FF:000913">
    <property type="entry name" value="ABC multidrug transporter SitT"/>
    <property type="match status" value="1"/>
</dbReference>
<feature type="transmembrane region" description="Helical" evidence="12">
    <location>
        <begin position="960"/>
        <end position="980"/>
    </location>
</feature>
<feature type="compositionally biased region" description="Acidic residues" evidence="11">
    <location>
        <begin position="656"/>
        <end position="665"/>
    </location>
</feature>
<feature type="transmembrane region" description="Helical" evidence="12">
    <location>
        <begin position="131"/>
        <end position="152"/>
    </location>
</feature>
<gene>
    <name evidence="15" type="ORF">Triagg1_9134</name>
</gene>
<keyword evidence="4 12" id="KW-0812">Transmembrane</keyword>
<keyword evidence="6" id="KW-0547">Nucleotide-binding</keyword>
<dbReference type="GO" id="GO:0015421">
    <property type="term" value="F:ABC-type oligopeptide transporter activity"/>
    <property type="evidence" value="ECO:0007669"/>
    <property type="project" value="TreeGrafter"/>
</dbReference>
<dbReference type="PANTHER" id="PTHR43394:SF27">
    <property type="entry name" value="ATP-DEPENDENT TRANSLOCASE ABCB1-LIKE"/>
    <property type="match status" value="1"/>
</dbReference>
<feature type="transmembrane region" description="Helical" evidence="12">
    <location>
        <begin position="992"/>
        <end position="1013"/>
    </location>
</feature>
<dbReference type="CDD" id="cd18577">
    <property type="entry name" value="ABC_6TM_Pgp_ABCB1_D1_like"/>
    <property type="match status" value="1"/>
</dbReference>
<feature type="transmembrane region" description="Helical" evidence="12">
    <location>
        <begin position="854"/>
        <end position="874"/>
    </location>
</feature>
<dbReference type="Gene3D" id="1.20.1560.10">
    <property type="entry name" value="ABC transporter type 1, transmembrane domain"/>
    <property type="match status" value="1"/>
</dbReference>
<feature type="transmembrane region" description="Helical" evidence="12">
    <location>
        <begin position="303"/>
        <end position="330"/>
    </location>
</feature>
<dbReference type="SUPFAM" id="SSF90123">
    <property type="entry name" value="ABC transporter transmembrane region"/>
    <property type="match status" value="2"/>
</dbReference>
<feature type="transmembrane region" description="Helical" evidence="12">
    <location>
        <begin position="204"/>
        <end position="222"/>
    </location>
</feature>
<feature type="domain" description="ABC transmembrane type-1" evidence="14">
    <location>
        <begin position="730"/>
        <end position="1019"/>
    </location>
</feature>
<evidence type="ECO:0000256" key="7">
    <source>
        <dbReference type="ARBA" id="ARBA00022840"/>
    </source>
</evidence>
<comment type="caution">
    <text evidence="15">The sequence shown here is derived from an EMBL/GenBank/DDBJ whole genome shotgun (WGS) entry which is preliminary data.</text>
</comment>
<evidence type="ECO:0000259" key="14">
    <source>
        <dbReference type="PROSITE" id="PS50929"/>
    </source>
</evidence>
<comment type="similarity">
    <text evidence="2">Belongs to the ABC transporter superfamily. ABCB family. Multidrug resistance exporter (TC 3.A.1.201) subfamily.</text>
</comment>
<feature type="domain" description="ABC transporter" evidence="13">
    <location>
        <begin position="406"/>
        <end position="651"/>
    </location>
</feature>
<dbReference type="EMBL" id="JAWRVG010000049">
    <property type="protein sequence ID" value="KAK4064155.1"/>
    <property type="molecule type" value="Genomic_DNA"/>
</dbReference>
<dbReference type="Pfam" id="PF00664">
    <property type="entry name" value="ABC_membrane"/>
    <property type="match status" value="2"/>
</dbReference>
<dbReference type="PROSITE" id="PS50893">
    <property type="entry name" value="ABC_TRANSPORTER_2"/>
    <property type="match status" value="2"/>
</dbReference>
<evidence type="ECO:0000256" key="6">
    <source>
        <dbReference type="ARBA" id="ARBA00022741"/>
    </source>
</evidence>
<dbReference type="GeneID" id="87923963"/>
<evidence type="ECO:0000313" key="16">
    <source>
        <dbReference type="Proteomes" id="UP001273209"/>
    </source>
</evidence>
<feature type="compositionally biased region" description="Polar residues" evidence="11">
    <location>
        <begin position="36"/>
        <end position="48"/>
    </location>
</feature>
<reference evidence="15" key="1">
    <citation type="submission" date="2023-11" db="EMBL/GenBank/DDBJ databases">
        <title>The genome sequences of three competitors of mushroom-forming fungi.</title>
        <authorList>
            <person name="Beijen E."/>
            <person name="Ohm R.A."/>
        </authorList>
    </citation>
    <scope>NUCLEOTIDE SEQUENCE</scope>
    <source>
        <strain evidence="15">CBS 100526</strain>
    </source>
</reference>
<dbReference type="Pfam" id="PF00005">
    <property type="entry name" value="ABC_tran"/>
    <property type="match status" value="2"/>
</dbReference>
<evidence type="ECO:0000256" key="4">
    <source>
        <dbReference type="ARBA" id="ARBA00022692"/>
    </source>
</evidence>
<evidence type="ECO:0000256" key="3">
    <source>
        <dbReference type="ARBA" id="ARBA00022448"/>
    </source>
</evidence>
<evidence type="ECO:0000256" key="12">
    <source>
        <dbReference type="SAM" id="Phobius"/>
    </source>
</evidence>
<dbReference type="PANTHER" id="PTHR43394">
    <property type="entry name" value="ATP-DEPENDENT PERMEASE MDL1, MITOCHONDRIAL"/>
    <property type="match status" value="1"/>
</dbReference>
<evidence type="ECO:0000256" key="5">
    <source>
        <dbReference type="ARBA" id="ARBA00022737"/>
    </source>
</evidence>
<keyword evidence="7" id="KW-0067">ATP-binding</keyword>
<dbReference type="InterPro" id="IPR011527">
    <property type="entry name" value="ABC1_TM_dom"/>
</dbReference>
<evidence type="ECO:0000256" key="10">
    <source>
        <dbReference type="ARBA" id="ARBA00023180"/>
    </source>
</evidence>
<dbReference type="SUPFAM" id="SSF52540">
    <property type="entry name" value="P-loop containing nucleoside triphosphate hydrolases"/>
    <property type="match status" value="2"/>
</dbReference>
<sequence>MGDPKTVGDAEASLIGERRLDSPPASVTSWDEESNNKMAQDTATSTPSPHEKELLDKQLQFCDTEASFFGLYRHASWFDIILVGISTISALISGVLHPTAPIANAYLFEFFARIPSEGDAVAPLINQFSLYYVYFFFISLASWTIGTAGFIYTASRIARRIKIQYFAAVLRQNIAVFDDAGTGGILSHLTSDANMIQEALSSKLAISINALGNLLGTIVVCFALDWNLAFILSWSFVLGSVVLYLTGKATVGYSSRALEASSAGTTVVEEALGAIKTTVALGIQKHVHKTYVEYLQKASKSGFVLKTLSSSMLSLCIASGYINVGLGFWIGAKRLTEGVTPFTHIVTIAIVFKSAAFCILNVGSNLESFNMAVAAASRIYRMTRRESPIDSGSDSGTVPDQVGGTIEVRNIKHIYPGRQTVTVLDNVSIKFPAGKTTAIVGPSGSGKSSIASLILRFYDPVAGDIYLDNENINTLQLQWLRQQIRFVSQEPFLFNKTIYENIEAGLVGPQWDNVSEKEKRQLIYKSAKAAQAHEFIEKLPQGYDTMIGARASRLSGGQAQRLAIARALVGQPRILILDEATSALDGETEAKVLASMGKHYKDCSKIVIAHRLSTIRDADNIVVLRSGRVIEEGTHRDLMEKCSDYFDLVKAQELSPEDSAMESSEEIGKSDASVGDALTGEKEKKEKENDDNETPFVADEELDNRIQSSSVWSLIKFGWKLNRPEIWWVVVGLLCSLIAGFEEPMSAILFGKTITSISQPLTEASNILSETTLYSRGFYLLAVVMFNVVGAEGIIFGWCSEKMMNRARSMALEKILRMEVSFFDKKGNSAGALANFLSTSVTDLAGVSGSALSIILICASTTICGIAVALVYGWKLTLVCFYLFPLQVISGYLSTSLVGDFEMHTEIFNSEAAEFASEALSGIRTIAAMTTESKVLNEFKGTLRASTTRALRANLQTSSLYALAQAIYYAGMAFTFWYGGKLIMRNEYSMDQFIVVQCSILFSSYSAGLFFSWTPSIQKAKRASAMLQHLVDRNSTIDPLGESTGAKPRKLKGKIDFENVSFFYPSRPDTAALKDVSFSIAAGSHVAFVGATGSGKSTIISMIERFYDPSQGTVCLDGNPLNSLQVSEYRQLIGLVDQDPVLYNGTIESNLLAGLDDEQRESPSRISMEEACKQANIYGFIKALPDGFNTAVGNRGTQLSVGQKQRIALARALIRQPTILLLDEATSALDSQSETLILDALEKAKESRTTITVAHRLSTIIKADRIYVLDQGIIIEAGSHAQLMAKRGKYYGLYTASTGGQGS</sequence>
<comment type="subcellular location">
    <subcellularLocation>
        <location evidence="1">Membrane</location>
        <topology evidence="1">Multi-pass membrane protein</topology>
    </subcellularLocation>
</comment>
<dbReference type="GO" id="GO:0016887">
    <property type="term" value="F:ATP hydrolysis activity"/>
    <property type="evidence" value="ECO:0007669"/>
    <property type="project" value="InterPro"/>
</dbReference>
<dbReference type="PROSITE" id="PS00211">
    <property type="entry name" value="ABC_TRANSPORTER_1"/>
    <property type="match status" value="2"/>
</dbReference>
<keyword evidence="8 12" id="KW-1133">Transmembrane helix</keyword>
<dbReference type="InterPro" id="IPR036640">
    <property type="entry name" value="ABC1_TM_sf"/>
</dbReference>
<evidence type="ECO:0000256" key="8">
    <source>
        <dbReference type="ARBA" id="ARBA00022989"/>
    </source>
</evidence>
<name>A0AAE1I6Z8_9HYPO</name>
<dbReference type="InterPro" id="IPR039421">
    <property type="entry name" value="Type_1_exporter"/>
</dbReference>
<organism evidence="15 16">
    <name type="scientific">Trichoderma aggressivum f. europaeum</name>
    <dbReference type="NCBI Taxonomy" id="173218"/>
    <lineage>
        <taxon>Eukaryota</taxon>
        <taxon>Fungi</taxon>
        <taxon>Dikarya</taxon>
        <taxon>Ascomycota</taxon>
        <taxon>Pezizomycotina</taxon>
        <taxon>Sordariomycetes</taxon>
        <taxon>Hypocreomycetidae</taxon>
        <taxon>Hypocreales</taxon>
        <taxon>Hypocreaceae</taxon>
        <taxon>Trichoderma</taxon>
    </lineage>
</organism>
<feature type="domain" description="ABC transporter" evidence="13">
    <location>
        <begin position="1055"/>
        <end position="1296"/>
    </location>
</feature>
<keyword evidence="3" id="KW-0813">Transport</keyword>
<dbReference type="Proteomes" id="UP001273209">
    <property type="component" value="Unassembled WGS sequence"/>
</dbReference>
<keyword evidence="5" id="KW-0677">Repeat</keyword>
<accession>A0AAE1I6Z8</accession>
<dbReference type="GO" id="GO:0090374">
    <property type="term" value="P:oligopeptide export from mitochondrion"/>
    <property type="evidence" value="ECO:0007669"/>
    <property type="project" value="TreeGrafter"/>
</dbReference>
<dbReference type="InterPro" id="IPR003439">
    <property type="entry name" value="ABC_transporter-like_ATP-bd"/>
</dbReference>
<dbReference type="SMART" id="SM00382">
    <property type="entry name" value="AAA"/>
    <property type="match status" value="2"/>
</dbReference>
<dbReference type="GO" id="GO:0005524">
    <property type="term" value="F:ATP binding"/>
    <property type="evidence" value="ECO:0007669"/>
    <property type="project" value="UniProtKB-KW"/>
</dbReference>
<dbReference type="GO" id="GO:0005743">
    <property type="term" value="C:mitochondrial inner membrane"/>
    <property type="evidence" value="ECO:0007669"/>
    <property type="project" value="TreeGrafter"/>
</dbReference>
<dbReference type="Gene3D" id="3.40.50.300">
    <property type="entry name" value="P-loop containing nucleotide triphosphate hydrolases"/>
    <property type="match status" value="2"/>
</dbReference>